<keyword evidence="2" id="KW-1185">Reference proteome</keyword>
<dbReference type="EMBL" id="CP133612">
    <property type="protein sequence ID" value="WMV10021.1"/>
    <property type="molecule type" value="Genomic_DNA"/>
</dbReference>
<dbReference type="Proteomes" id="UP001234989">
    <property type="component" value="Chromosome 1"/>
</dbReference>
<accession>A0AAF0PSM8</accession>
<name>A0AAF0PSM8_SOLVR</name>
<reference evidence="1" key="1">
    <citation type="submission" date="2023-08" db="EMBL/GenBank/DDBJ databases">
        <title>A de novo genome assembly of Solanum verrucosum Schlechtendal, a Mexican diploid species geographically isolated from the other diploid A-genome species in potato relatives.</title>
        <authorList>
            <person name="Hosaka K."/>
        </authorList>
    </citation>
    <scope>NUCLEOTIDE SEQUENCE</scope>
    <source>
        <tissue evidence="1">Young leaves</tissue>
    </source>
</reference>
<dbReference type="AlphaFoldDB" id="A0AAF0PSM8"/>
<protein>
    <submittedName>
        <fullName evidence="1">Uncharacterized protein</fullName>
    </submittedName>
</protein>
<dbReference type="PANTHER" id="PTHR33484">
    <property type="entry name" value="BNAC07G33360D PROTEIN"/>
    <property type="match status" value="1"/>
</dbReference>
<organism evidence="1 2">
    <name type="scientific">Solanum verrucosum</name>
    <dbReference type="NCBI Taxonomy" id="315347"/>
    <lineage>
        <taxon>Eukaryota</taxon>
        <taxon>Viridiplantae</taxon>
        <taxon>Streptophyta</taxon>
        <taxon>Embryophyta</taxon>
        <taxon>Tracheophyta</taxon>
        <taxon>Spermatophyta</taxon>
        <taxon>Magnoliopsida</taxon>
        <taxon>eudicotyledons</taxon>
        <taxon>Gunneridae</taxon>
        <taxon>Pentapetalae</taxon>
        <taxon>asterids</taxon>
        <taxon>lamiids</taxon>
        <taxon>Solanales</taxon>
        <taxon>Solanaceae</taxon>
        <taxon>Solanoideae</taxon>
        <taxon>Solaneae</taxon>
        <taxon>Solanum</taxon>
    </lineage>
</organism>
<evidence type="ECO:0000313" key="1">
    <source>
        <dbReference type="EMBL" id="WMV10021.1"/>
    </source>
</evidence>
<evidence type="ECO:0000313" key="2">
    <source>
        <dbReference type="Proteomes" id="UP001234989"/>
    </source>
</evidence>
<sequence length="101" mass="11587">MARQRNLAQIGSEGFALIDEYFDKKRINRPPTTVPHNQSCNYRYNISPGSRVFGIIPSTRREAMITTLNPPVALNSYEVAQLHDGIYPVNYSNTRQMRMAR</sequence>
<proteinExistence type="predicted"/>
<gene>
    <name evidence="1" type="ORF">MTR67_003406</name>
</gene>
<dbReference type="PANTHER" id="PTHR33484:SF14">
    <property type="match status" value="1"/>
</dbReference>